<gene>
    <name evidence="2" type="ORF">CFB84_36615</name>
</gene>
<dbReference type="AlphaFoldDB" id="A0A228I0H4"/>
<dbReference type="PROSITE" id="PS50995">
    <property type="entry name" value="HTH_MARR_2"/>
    <property type="match status" value="1"/>
</dbReference>
<dbReference type="SUPFAM" id="SSF46785">
    <property type="entry name" value="Winged helix' DNA-binding domain"/>
    <property type="match status" value="1"/>
</dbReference>
<dbReference type="InterPro" id="IPR000835">
    <property type="entry name" value="HTH_MarR-typ"/>
</dbReference>
<accession>A0A228I0H4</accession>
<dbReference type="EMBL" id="NKFA01000027">
    <property type="protein sequence ID" value="OXI35917.1"/>
    <property type="molecule type" value="Genomic_DNA"/>
</dbReference>
<comment type="caution">
    <text evidence="2">The sequence shown here is derived from an EMBL/GenBank/DDBJ whole genome shotgun (WGS) entry which is preliminary data.</text>
</comment>
<evidence type="ECO:0000313" key="2">
    <source>
        <dbReference type="EMBL" id="OXI35917.1"/>
    </source>
</evidence>
<dbReference type="PANTHER" id="PTHR33164:SF43">
    <property type="entry name" value="HTH-TYPE TRANSCRIPTIONAL REPRESSOR YETL"/>
    <property type="match status" value="1"/>
</dbReference>
<dbReference type="SMART" id="SM00347">
    <property type="entry name" value="HTH_MARR"/>
    <property type="match status" value="1"/>
</dbReference>
<reference evidence="3" key="1">
    <citation type="submission" date="2017-06" db="EMBL/GenBank/DDBJ databases">
        <authorList>
            <person name="LiPuma J."/>
            <person name="Spilker T."/>
        </authorList>
    </citation>
    <scope>NUCLEOTIDE SEQUENCE [LARGE SCALE GENOMIC DNA]</scope>
    <source>
        <strain evidence="3">AU17325</strain>
    </source>
</reference>
<feature type="domain" description="HTH marR-type" evidence="1">
    <location>
        <begin position="19"/>
        <end position="152"/>
    </location>
</feature>
<dbReference type="PRINTS" id="PR00598">
    <property type="entry name" value="HTHMARR"/>
</dbReference>
<dbReference type="Gene3D" id="1.10.10.10">
    <property type="entry name" value="Winged helix-like DNA-binding domain superfamily/Winged helix DNA-binding domain"/>
    <property type="match status" value="1"/>
</dbReference>
<evidence type="ECO:0000259" key="1">
    <source>
        <dbReference type="PROSITE" id="PS50995"/>
    </source>
</evidence>
<dbReference type="InterPro" id="IPR036388">
    <property type="entry name" value="WH-like_DNA-bd_sf"/>
</dbReference>
<name>A0A228I0H4_9BURK</name>
<dbReference type="GO" id="GO:0003700">
    <property type="term" value="F:DNA-binding transcription factor activity"/>
    <property type="evidence" value="ECO:0007669"/>
    <property type="project" value="InterPro"/>
</dbReference>
<evidence type="ECO:0000313" key="3">
    <source>
        <dbReference type="Proteomes" id="UP000214600"/>
    </source>
</evidence>
<protein>
    <submittedName>
        <fullName evidence="2">MarR family transcriptional regulator</fullName>
    </submittedName>
</protein>
<dbReference type="GO" id="GO:0006950">
    <property type="term" value="P:response to stress"/>
    <property type="evidence" value="ECO:0007669"/>
    <property type="project" value="TreeGrafter"/>
</dbReference>
<dbReference type="Pfam" id="PF12802">
    <property type="entry name" value="MarR_2"/>
    <property type="match status" value="1"/>
</dbReference>
<proteinExistence type="predicted"/>
<dbReference type="InterPro" id="IPR036390">
    <property type="entry name" value="WH_DNA-bd_sf"/>
</dbReference>
<organism evidence="2 3">
    <name type="scientific">Burkholderia aenigmatica</name>
    <dbReference type="NCBI Taxonomy" id="2015348"/>
    <lineage>
        <taxon>Bacteria</taxon>
        <taxon>Pseudomonadati</taxon>
        <taxon>Pseudomonadota</taxon>
        <taxon>Betaproteobacteria</taxon>
        <taxon>Burkholderiales</taxon>
        <taxon>Burkholderiaceae</taxon>
        <taxon>Burkholderia</taxon>
        <taxon>Burkholderia cepacia complex</taxon>
    </lineage>
</organism>
<dbReference type="PANTHER" id="PTHR33164">
    <property type="entry name" value="TRANSCRIPTIONAL REGULATOR, MARR FAMILY"/>
    <property type="match status" value="1"/>
</dbReference>
<dbReference type="InterPro" id="IPR039422">
    <property type="entry name" value="MarR/SlyA-like"/>
</dbReference>
<dbReference type="Proteomes" id="UP000214600">
    <property type="component" value="Unassembled WGS sequence"/>
</dbReference>
<reference evidence="2 3" key="2">
    <citation type="submission" date="2017-08" db="EMBL/GenBank/DDBJ databases">
        <title>WGS of novel Burkholderia cepaca complex species.</title>
        <authorList>
            <person name="Lipuma J."/>
            <person name="Spilker T."/>
        </authorList>
    </citation>
    <scope>NUCLEOTIDE SEQUENCE [LARGE SCALE GENOMIC DNA]</scope>
    <source>
        <strain evidence="2 3">AU17325</strain>
    </source>
</reference>
<sequence>MPSMFENFLSFSRGGTPCHVDSFRLLLDIRVSIERMLDQRMLTTLGISFSQGSVLVQLAGGETVSQQDLAKALGCGTSRISRLVHDLPNREWVICRPGSDDRRTRNLSLTPTGLALARQIPSVLAQAGQAVLGRLSVEERRVLGASLARMLDEVRKPRR</sequence>